<proteinExistence type="predicted"/>
<gene>
    <name evidence="3" type="ORF">ACFPCZ_00540</name>
</gene>
<dbReference type="Proteomes" id="UP001595858">
    <property type="component" value="Unassembled WGS sequence"/>
</dbReference>
<dbReference type="Pfam" id="PF10935">
    <property type="entry name" value="DUF2637"/>
    <property type="match status" value="1"/>
</dbReference>
<feature type="compositionally biased region" description="Low complexity" evidence="1">
    <location>
        <begin position="529"/>
        <end position="540"/>
    </location>
</feature>
<evidence type="ECO:0000313" key="3">
    <source>
        <dbReference type="EMBL" id="MFC4865103.1"/>
    </source>
</evidence>
<evidence type="ECO:0000313" key="4">
    <source>
        <dbReference type="Proteomes" id="UP001595858"/>
    </source>
</evidence>
<protein>
    <submittedName>
        <fullName evidence="3">DUF2637 domain-containing protein</fullName>
    </submittedName>
</protein>
<feature type="transmembrane region" description="Helical" evidence="2">
    <location>
        <begin position="119"/>
        <end position="145"/>
    </location>
</feature>
<accession>A0ABV9SGL5</accession>
<dbReference type="RefSeq" id="WP_344142598.1">
    <property type="nucleotide sequence ID" value="NZ_BAAAQI010000005.1"/>
</dbReference>
<feature type="compositionally biased region" description="Low complexity" evidence="1">
    <location>
        <begin position="401"/>
        <end position="453"/>
    </location>
</feature>
<dbReference type="InterPro" id="IPR021235">
    <property type="entry name" value="DUF2637"/>
</dbReference>
<reference evidence="4" key="1">
    <citation type="journal article" date="2019" name="Int. J. Syst. Evol. Microbiol.">
        <title>The Global Catalogue of Microorganisms (GCM) 10K type strain sequencing project: providing services to taxonomists for standard genome sequencing and annotation.</title>
        <authorList>
            <consortium name="The Broad Institute Genomics Platform"/>
            <consortium name="The Broad Institute Genome Sequencing Center for Infectious Disease"/>
            <person name="Wu L."/>
            <person name="Ma J."/>
        </authorList>
    </citation>
    <scope>NUCLEOTIDE SEQUENCE [LARGE SCALE GENOMIC DNA]</scope>
    <source>
        <strain evidence="4">CGMCC 4.7304</strain>
    </source>
</reference>
<evidence type="ECO:0000256" key="2">
    <source>
        <dbReference type="SAM" id="Phobius"/>
    </source>
</evidence>
<feature type="region of interest" description="Disordered" evidence="1">
    <location>
        <begin position="155"/>
        <end position="614"/>
    </location>
</feature>
<organism evidence="3 4">
    <name type="scientific">Streptomonospora arabica</name>
    <dbReference type="NCBI Taxonomy" id="412417"/>
    <lineage>
        <taxon>Bacteria</taxon>
        <taxon>Bacillati</taxon>
        <taxon>Actinomycetota</taxon>
        <taxon>Actinomycetes</taxon>
        <taxon>Streptosporangiales</taxon>
        <taxon>Nocardiopsidaceae</taxon>
        <taxon>Streptomonospora</taxon>
    </lineage>
</organism>
<feature type="compositionally biased region" description="Basic and acidic residues" evidence="1">
    <location>
        <begin position="228"/>
        <end position="262"/>
    </location>
</feature>
<feature type="compositionally biased region" description="Pro residues" evidence="1">
    <location>
        <begin position="585"/>
        <end position="600"/>
    </location>
</feature>
<feature type="compositionally biased region" description="Basic and acidic residues" evidence="1">
    <location>
        <begin position="605"/>
        <end position="614"/>
    </location>
</feature>
<feature type="compositionally biased region" description="Basic and acidic residues" evidence="1">
    <location>
        <begin position="458"/>
        <end position="475"/>
    </location>
</feature>
<feature type="transmembrane region" description="Helical" evidence="2">
    <location>
        <begin position="94"/>
        <end position="113"/>
    </location>
</feature>
<feature type="compositionally biased region" description="Basic and acidic residues" evidence="1">
    <location>
        <begin position="193"/>
        <end position="206"/>
    </location>
</feature>
<feature type="compositionally biased region" description="Acidic residues" evidence="1">
    <location>
        <begin position="358"/>
        <end position="372"/>
    </location>
</feature>
<feature type="compositionally biased region" description="Low complexity" evidence="1">
    <location>
        <begin position="318"/>
        <end position="335"/>
    </location>
</feature>
<evidence type="ECO:0000256" key="1">
    <source>
        <dbReference type="SAM" id="MobiDB-lite"/>
    </source>
</evidence>
<keyword evidence="2" id="KW-0812">Transmembrane</keyword>
<feature type="transmembrane region" description="Helical" evidence="2">
    <location>
        <begin position="21"/>
        <end position="45"/>
    </location>
</feature>
<feature type="compositionally biased region" description="Basic residues" evidence="1">
    <location>
        <begin position="161"/>
        <end position="170"/>
    </location>
</feature>
<keyword evidence="2" id="KW-1133">Transmembrane helix</keyword>
<feature type="compositionally biased region" description="Low complexity" evidence="1">
    <location>
        <begin position="375"/>
        <end position="385"/>
    </location>
</feature>
<comment type="caution">
    <text evidence="3">The sequence shown here is derived from an EMBL/GenBank/DDBJ whole genome shotgun (WGS) entry which is preliminary data.</text>
</comment>
<feature type="transmembrane region" description="Helical" evidence="2">
    <location>
        <begin position="65"/>
        <end position="85"/>
    </location>
</feature>
<dbReference type="EMBL" id="JBHSIY010000001">
    <property type="protein sequence ID" value="MFC4865103.1"/>
    <property type="molecule type" value="Genomic_DNA"/>
</dbReference>
<keyword evidence="2" id="KW-0472">Membrane</keyword>
<feature type="region of interest" description="Disordered" evidence="1">
    <location>
        <begin position="1"/>
        <end position="21"/>
    </location>
</feature>
<sequence length="614" mass="63350">MAVKSSSKPAGTRPAPEPQHSGSPVAAMLFTALGVLVIAGCAVLLSYNGVYQIAVQGNVGARYAHLYPAVFTLLVLMALWTSYVLRTAPRSRRLWADGLIVLLVAVAAGASALEAGGLVLVPGVAMVVAAVAPWLALLVAFRLFLSVVMHLRGEVPGTGPRRPRERRRGRNRAEPEDEPEPPRAPAPAEAEEDTRPLDELLDEEPRPQAAATEAPPLQHSPGPPPRPRAPEPADFRDPGPHPQRPEPADRPSRPERAERPEPPEEPAPPRRRKRPGLFSRRPADTGAGTEEPDEPGPHDSREPQQPADALGEVDSGSAVGSAPLWPAAAAPVPADRPVDDGDARPTAGAPGAHTRESEDSDEWAWADAEEDSDRAPIAPASGAEAAEAESGRPAEAEEAADAAADAAGPAALDAVPDTAADQEPAADTAAAAAADSGPLPAGAEPAGDAADTAQDAFELPKREPGAAENPIKRAADAPPTPEPLGAPDRDGGQTASAAAPAHPGEDADGFVHDLPLGDPTNDEAEPGTDAASPADEPAAEGTGGGGHSGAPGADRPDPHRGDAYPAAPPIEKRPMVLKPRRTPPRVAPPREAPSPFPADPPSNRVRSEPKPPEE</sequence>
<name>A0ABV9SGL5_9ACTN</name>
<keyword evidence="4" id="KW-1185">Reference proteome</keyword>